<keyword evidence="6" id="KW-1185">Reference proteome</keyword>
<dbReference type="InterPro" id="IPR007050">
    <property type="entry name" value="HTH_bacterioopsin"/>
</dbReference>
<protein>
    <submittedName>
        <fullName evidence="5">Helix-turn-helix domain-containing protein</fullName>
    </submittedName>
</protein>
<dbReference type="RefSeq" id="WP_284013728.1">
    <property type="nucleotide sequence ID" value="NZ_CP126156.1"/>
</dbReference>
<evidence type="ECO:0000313" key="5">
    <source>
        <dbReference type="EMBL" id="MFC7137148.1"/>
    </source>
</evidence>
<dbReference type="InterPro" id="IPR031803">
    <property type="entry name" value="BAT_GAF/HTH-assoc"/>
</dbReference>
<proteinExistence type="predicted"/>
<dbReference type="Pfam" id="PF15915">
    <property type="entry name" value="BAT"/>
    <property type="match status" value="1"/>
</dbReference>
<dbReference type="PANTHER" id="PTHR34236:SF1">
    <property type="entry name" value="DIMETHYL SULFOXIDE REDUCTASE TRANSCRIPTIONAL ACTIVATOR"/>
    <property type="match status" value="1"/>
</dbReference>
<evidence type="ECO:0000256" key="2">
    <source>
        <dbReference type="ARBA" id="ARBA00023163"/>
    </source>
</evidence>
<dbReference type="Proteomes" id="UP001596368">
    <property type="component" value="Unassembled WGS sequence"/>
</dbReference>
<dbReference type="EMBL" id="JBHSZG010000001">
    <property type="protein sequence ID" value="MFC7137148.1"/>
    <property type="molecule type" value="Genomic_DNA"/>
</dbReference>
<feature type="domain" description="Bacterioopsin transcriptional activator GAF and HTH associated" evidence="4">
    <location>
        <begin position="7"/>
        <end position="142"/>
    </location>
</feature>
<feature type="domain" description="HTH bat-type" evidence="3">
    <location>
        <begin position="154"/>
        <end position="205"/>
    </location>
</feature>
<sequence length="217" mass="23699">MSVLARISIDEDDFELGRALTGLPEAVVELERVIPTAEAAVPYFWVHSATAEEVAEAVAGTEYVEEVSLVDEVDDTLLYRCTFRLIEGGVVTGFIESGLTLLSGTGRGGRWTFDVRSEKHGALGEFQRFCAERDIRLRLESLTEDVLPGAETTLTDAQREALSAAFAAGYYDSPRTATLEDVAGLLDISRQSLAERLRRGTRNLLEHELGAEAAEFG</sequence>
<evidence type="ECO:0000313" key="6">
    <source>
        <dbReference type="Proteomes" id="UP001596368"/>
    </source>
</evidence>
<keyword evidence="1" id="KW-0805">Transcription regulation</keyword>
<accession>A0ABD5XPR2</accession>
<evidence type="ECO:0000259" key="4">
    <source>
        <dbReference type="Pfam" id="PF15915"/>
    </source>
</evidence>
<dbReference type="GeneID" id="81120887"/>
<gene>
    <name evidence="5" type="ORF">ACFQRB_13245</name>
</gene>
<reference evidence="5 6" key="1">
    <citation type="journal article" date="2019" name="Int. J. Syst. Evol. Microbiol.">
        <title>The Global Catalogue of Microorganisms (GCM) 10K type strain sequencing project: providing services to taxonomists for standard genome sequencing and annotation.</title>
        <authorList>
            <consortium name="The Broad Institute Genomics Platform"/>
            <consortium name="The Broad Institute Genome Sequencing Center for Infectious Disease"/>
            <person name="Wu L."/>
            <person name="Ma J."/>
        </authorList>
    </citation>
    <scope>NUCLEOTIDE SEQUENCE [LARGE SCALE GENOMIC DNA]</scope>
    <source>
        <strain evidence="5 6">DT92</strain>
    </source>
</reference>
<organism evidence="5 6">
    <name type="scientific">Halobaculum litoreum</name>
    <dbReference type="NCBI Taxonomy" id="3031998"/>
    <lineage>
        <taxon>Archaea</taxon>
        <taxon>Methanobacteriati</taxon>
        <taxon>Methanobacteriota</taxon>
        <taxon>Stenosarchaea group</taxon>
        <taxon>Halobacteria</taxon>
        <taxon>Halobacteriales</taxon>
        <taxon>Haloferacaceae</taxon>
        <taxon>Halobaculum</taxon>
    </lineage>
</organism>
<keyword evidence="2" id="KW-0804">Transcription</keyword>
<dbReference type="PANTHER" id="PTHR34236">
    <property type="entry name" value="DIMETHYL SULFOXIDE REDUCTASE TRANSCRIPTIONAL ACTIVATOR"/>
    <property type="match status" value="1"/>
</dbReference>
<comment type="caution">
    <text evidence="5">The sequence shown here is derived from an EMBL/GenBank/DDBJ whole genome shotgun (WGS) entry which is preliminary data.</text>
</comment>
<name>A0ABD5XPR2_9EURY</name>
<dbReference type="AlphaFoldDB" id="A0ABD5XPR2"/>
<evidence type="ECO:0000259" key="3">
    <source>
        <dbReference type="Pfam" id="PF04967"/>
    </source>
</evidence>
<evidence type="ECO:0000256" key="1">
    <source>
        <dbReference type="ARBA" id="ARBA00023015"/>
    </source>
</evidence>
<dbReference type="Pfam" id="PF04967">
    <property type="entry name" value="HTH_10"/>
    <property type="match status" value="1"/>
</dbReference>